<name>A0A149V4Q5_9PROT</name>
<evidence type="ECO:0000256" key="2">
    <source>
        <dbReference type="ARBA" id="ARBA00023125"/>
    </source>
</evidence>
<reference evidence="5 6" key="1">
    <citation type="submission" date="2015-06" db="EMBL/GenBank/DDBJ databases">
        <title>Improved classification and identification of acetic acid bacteria using matrix-assisted laser desorption/ionization time-of-flight mass spectrometry; Gluconobacter nephelii and Gluconobacter uchimurae are later heterotypic synonyms of Gluconobacter japonicus and Gluconobacter oxydans, respectively.</title>
        <authorList>
            <person name="Li L."/>
            <person name="Cleenwerck I."/>
            <person name="De Vuyst L."/>
            <person name="Vandamme P."/>
        </authorList>
    </citation>
    <scope>NUCLEOTIDE SEQUENCE [LARGE SCALE GENOMIC DNA]</scope>
    <source>
        <strain evidence="5 6">LMG 1604</strain>
    </source>
</reference>
<accession>A0A149V4Q5</accession>
<evidence type="ECO:0000259" key="4">
    <source>
        <dbReference type="PROSITE" id="PS51118"/>
    </source>
</evidence>
<dbReference type="InterPro" id="IPR002577">
    <property type="entry name" value="HTH_HxlR"/>
</dbReference>
<comment type="caution">
    <text evidence="5">The sequence shown here is derived from an EMBL/GenBank/DDBJ whole genome shotgun (WGS) entry which is preliminary data.</text>
</comment>
<protein>
    <recommendedName>
        <fullName evidence="4">HTH hxlR-type domain-containing protein</fullName>
    </recommendedName>
</protein>
<dbReference type="AlphaFoldDB" id="A0A149V4Q5"/>
<evidence type="ECO:0000313" key="5">
    <source>
        <dbReference type="EMBL" id="KXV75211.1"/>
    </source>
</evidence>
<feature type="domain" description="HTH hxlR-type" evidence="4">
    <location>
        <begin position="49"/>
        <end position="147"/>
    </location>
</feature>
<dbReference type="SUPFAM" id="SSF46785">
    <property type="entry name" value="Winged helix' DNA-binding domain"/>
    <property type="match status" value="1"/>
</dbReference>
<dbReference type="PATRIC" id="fig|178901.15.peg.108"/>
<dbReference type="PANTHER" id="PTHR33204:SF29">
    <property type="entry name" value="TRANSCRIPTIONAL REGULATOR"/>
    <property type="match status" value="1"/>
</dbReference>
<dbReference type="Pfam" id="PF01638">
    <property type="entry name" value="HxlR"/>
    <property type="match status" value="1"/>
</dbReference>
<keyword evidence="3" id="KW-0804">Transcription</keyword>
<dbReference type="InterPro" id="IPR036388">
    <property type="entry name" value="WH-like_DNA-bd_sf"/>
</dbReference>
<dbReference type="PANTHER" id="PTHR33204">
    <property type="entry name" value="TRANSCRIPTIONAL REGULATOR, MARR FAMILY"/>
    <property type="match status" value="1"/>
</dbReference>
<proteinExistence type="predicted"/>
<dbReference type="Gene3D" id="1.10.10.10">
    <property type="entry name" value="Winged helix-like DNA-binding domain superfamily/Winged helix DNA-binding domain"/>
    <property type="match status" value="1"/>
</dbReference>
<dbReference type="GO" id="GO:0003677">
    <property type="term" value="F:DNA binding"/>
    <property type="evidence" value="ECO:0007669"/>
    <property type="project" value="UniProtKB-KW"/>
</dbReference>
<evidence type="ECO:0000313" key="6">
    <source>
        <dbReference type="Proteomes" id="UP000075538"/>
    </source>
</evidence>
<dbReference type="InterPro" id="IPR036390">
    <property type="entry name" value="WH_DNA-bd_sf"/>
</dbReference>
<keyword evidence="2" id="KW-0238">DNA-binding</keyword>
<evidence type="ECO:0000256" key="1">
    <source>
        <dbReference type="ARBA" id="ARBA00023015"/>
    </source>
</evidence>
<sequence>MSSAPLLSQEHRERYALVTQERTFNAHSIGNDTVMTRIRHKSLACSPGCAVEATLQYIDGKWKGVILYHLLQGTLRFNEIRKRLPNITQRMLTTQLRELEHDGFVLRTVYPEVPPKVEYSLTERGRTLEPVIMALKKWGDDNTEFGQTPPT</sequence>
<gene>
    <name evidence="5" type="ORF">AD953_08415</name>
</gene>
<keyword evidence="1" id="KW-0805">Transcription regulation</keyword>
<dbReference type="PROSITE" id="PS51118">
    <property type="entry name" value="HTH_HXLR"/>
    <property type="match status" value="1"/>
</dbReference>
<organism evidence="5 6">
    <name type="scientific">Acetobacter malorum</name>
    <dbReference type="NCBI Taxonomy" id="178901"/>
    <lineage>
        <taxon>Bacteria</taxon>
        <taxon>Pseudomonadati</taxon>
        <taxon>Pseudomonadota</taxon>
        <taxon>Alphaproteobacteria</taxon>
        <taxon>Acetobacterales</taxon>
        <taxon>Acetobacteraceae</taxon>
        <taxon>Acetobacter</taxon>
    </lineage>
</organism>
<dbReference type="Proteomes" id="UP000075538">
    <property type="component" value="Unassembled WGS sequence"/>
</dbReference>
<evidence type="ECO:0000256" key="3">
    <source>
        <dbReference type="ARBA" id="ARBA00023163"/>
    </source>
</evidence>
<dbReference type="EMBL" id="LHZZ01000550">
    <property type="protein sequence ID" value="KXV75211.1"/>
    <property type="molecule type" value="Genomic_DNA"/>
</dbReference>